<dbReference type="PANTHER" id="PTHR11081">
    <property type="entry name" value="FLAP ENDONUCLEASE FAMILY MEMBER"/>
    <property type="match status" value="1"/>
</dbReference>
<dbReference type="Proteomes" id="UP001159427">
    <property type="component" value="Unassembled WGS sequence"/>
</dbReference>
<dbReference type="InterPro" id="IPR006085">
    <property type="entry name" value="XPG_DNA_repair_N"/>
</dbReference>
<evidence type="ECO:0000256" key="2">
    <source>
        <dbReference type="ARBA" id="ARBA00022842"/>
    </source>
</evidence>
<comment type="caution">
    <text evidence="4">The sequence shown here is derived from an EMBL/GenBank/DDBJ whole genome shotgun (WGS) entry which is preliminary data.</text>
</comment>
<organism evidence="4 5">
    <name type="scientific">Porites evermanni</name>
    <dbReference type="NCBI Taxonomy" id="104178"/>
    <lineage>
        <taxon>Eukaryota</taxon>
        <taxon>Metazoa</taxon>
        <taxon>Cnidaria</taxon>
        <taxon>Anthozoa</taxon>
        <taxon>Hexacorallia</taxon>
        <taxon>Scleractinia</taxon>
        <taxon>Fungiina</taxon>
        <taxon>Poritidae</taxon>
        <taxon>Porites</taxon>
    </lineage>
</organism>
<feature type="domain" description="XPG N-terminal" evidence="3">
    <location>
        <begin position="1"/>
        <end position="94"/>
    </location>
</feature>
<dbReference type="InterPro" id="IPR006084">
    <property type="entry name" value="XPG/Rad2"/>
</dbReference>
<dbReference type="SMART" id="SM00485">
    <property type="entry name" value="XPGN"/>
    <property type="match status" value="1"/>
</dbReference>
<sequence length="102" mass="11323">MGITGLLPLLKGITCDVHLRSFSGKVAAIDVYCWLHKTFIFCVEEIILGIETTRYNDMCVKDPDLPIENNVQPILVFQKKLEGKANVESSSANLLLLRTTAS</sequence>
<proteinExistence type="predicted"/>
<name>A0ABN8PMW2_9CNID</name>
<evidence type="ECO:0000313" key="4">
    <source>
        <dbReference type="EMBL" id="CAH3144950.1"/>
    </source>
</evidence>
<dbReference type="Pfam" id="PF00752">
    <property type="entry name" value="XPG_N"/>
    <property type="match status" value="1"/>
</dbReference>
<dbReference type="InterPro" id="IPR029060">
    <property type="entry name" value="PIN-like_dom_sf"/>
</dbReference>
<evidence type="ECO:0000256" key="1">
    <source>
        <dbReference type="ARBA" id="ARBA00022723"/>
    </source>
</evidence>
<protein>
    <recommendedName>
        <fullName evidence="3">XPG N-terminal domain-containing protein</fullName>
    </recommendedName>
</protein>
<keyword evidence="2" id="KW-0460">Magnesium</keyword>
<dbReference type="PANTHER" id="PTHR11081:SF9">
    <property type="entry name" value="FLAP ENDONUCLEASE 1"/>
    <property type="match status" value="1"/>
</dbReference>
<evidence type="ECO:0000313" key="5">
    <source>
        <dbReference type="Proteomes" id="UP001159427"/>
    </source>
</evidence>
<dbReference type="Gene3D" id="3.40.50.1010">
    <property type="entry name" value="5'-nuclease"/>
    <property type="match status" value="1"/>
</dbReference>
<gene>
    <name evidence="4" type="ORF">PEVE_00043374</name>
</gene>
<reference evidence="4 5" key="1">
    <citation type="submission" date="2022-05" db="EMBL/GenBank/DDBJ databases">
        <authorList>
            <consortium name="Genoscope - CEA"/>
            <person name="William W."/>
        </authorList>
    </citation>
    <scope>NUCLEOTIDE SEQUENCE [LARGE SCALE GENOMIC DNA]</scope>
</reference>
<accession>A0ABN8PMW2</accession>
<evidence type="ECO:0000259" key="3">
    <source>
        <dbReference type="SMART" id="SM00485"/>
    </source>
</evidence>
<dbReference type="EMBL" id="CALNXI010000883">
    <property type="protein sequence ID" value="CAH3144950.1"/>
    <property type="molecule type" value="Genomic_DNA"/>
</dbReference>
<dbReference type="SUPFAM" id="SSF88723">
    <property type="entry name" value="PIN domain-like"/>
    <property type="match status" value="1"/>
</dbReference>
<keyword evidence="5" id="KW-1185">Reference proteome</keyword>
<keyword evidence="1" id="KW-0479">Metal-binding</keyword>